<organism evidence="2 3">
    <name type="scientific">Candidatus Kaiserbacteria bacterium CG10_big_fil_rev_8_21_14_0_10_44_10</name>
    <dbReference type="NCBI Taxonomy" id="1974606"/>
    <lineage>
        <taxon>Bacteria</taxon>
        <taxon>Candidatus Kaiseribacteriota</taxon>
    </lineage>
</organism>
<proteinExistence type="predicted"/>
<protein>
    <submittedName>
        <fullName evidence="2">30S ribosomal protein S1</fullName>
    </submittedName>
</protein>
<name>A0A2H0UHL8_9BACT</name>
<dbReference type="SUPFAM" id="SSF50249">
    <property type="entry name" value="Nucleic acid-binding proteins"/>
    <property type="match status" value="4"/>
</dbReference>
<dbReference type="GO" id="GO:0003676">
    <property type="term" value="F:nucleic acid binding"/>
    <property type="evidence" value="ECO:0007669"/>
    <property type="project" value="InterPro"/>
</dbReference>
<dbReference type="InterPro" id="IPR003029">
    <property type="entry name" value="S1_domain"/>
</dbReference>
<dbReference type="GO" id="GO:0005840">
    <property type="term" value="C:ribosome"/>
    <property type="evidence" value="ECO:0007669"/>
    <property type="project" value="UniProtKB-KW"/>
</dbReference>
<dbReference type="Gene3D" id="2.40.50.140">
    <property type="entry name" value="Nucleic acid-binding proteins"/>
    <property type="match status" value="4"/>
</dbReference>
<dbReference type="AlphaFoldDB" id="A0A2H0UHL8"/>
<feature type="domain" description="S1 motif" evidence="1">
    <location>
        <begin position="209"/>
        <end position="276"/>
    </location>
</feature>
<dbReference type="PRINTS" id="PR00681">
    <property type="entry name" value="RIBOSOMALS1"/>
</dbReference>
<feature type="domain" description="S1 motif" evidence="1">
    <location>
        <begin position="112"/>
        <end position="191"/>
    </location>
</feature>
<evidence type="ECO:0000313" key="3">
    <source>
        <dbReference type="Proteomes" id="UP000229612"/>
    </source>
</evidence>
<dbReference type="PANTHER" id="PTHR47559:SF1">
    <property type="entry name" value="OS03G0844900 PROTEIN"/>
    <property type="match status" value="1"/>
</dbReference>
<reference evidence="3" key="1">
    <citation type="submission" date="2017-09" db="EMBL/GenBank/DDBJ databases">
        <title>Depth-based differentiation of microbial function through sediment-hosted aquifers and enrichment of novel symbionts in the deep terrestrial subsurface.</title>
        <authorList>
            <person name="Probst A.J."/>
            <person name="Ladd B."/>
            <person name="Jarett J.K."/>
            <person name="Geller-Mcgrath D.E."/>
            <person name="Sieber C.M.K."/>
            <person name="Emerson J.B."/>
            <person name="Anantharaman K."/>
            <person name="Thomas B.C."/>
            <person name="Malmstrom R."/>
            <person name="Stieglmeier M."/>
            <person name="Klingl A."/>
            <person name="Woyke T."/>
            <person name="Ryan C.M."/>
            <person name="Banfield J.F."/>
        </authorList>
    </citation>
    <scope>NUCLEOTIDE SEQUENCE [LARGE SCALE GENOMIC DNA]</scope>
</reference>
<dbReference type="EMBL" id="PFBG01000020">
    <property type="protein sequence ID" value="PIR85903.1"/>
    <property type="molecule type" value="Genomic_DNA"/>
</dbReference>
<feature type="domain" description="S1 motif" evidence="1">
    <location>
        <begin position="293"/>
        <end position="360"/>
    </location>
</feature>
<dbReference type="InterPro" id="IPR012340">
    <property type="entry name" value="NA-bd_OB-fold"/>
</dbReference>
<dbReference type="Pfam" id="PF00575">
    <property type="entry name" value="S1"/>
    <property type="match status" value="3"/>
</dbReference>
<accession>A0A2H0UHL8</accession>
<dbReference type="InterPro" id="IPR035104">
    <property type="entry name" value="Ribosomal_protein_S1-like"/>
</dbReference>
<sequence length="365" mass="40497">MTEENTTLTPTGVMQKFINESPEPPKEGDIIEGVVSAVGRARVYVDLPPFGTGIIYGREYMNARDILRKVSVGDAIGAKVVDANNEDGYIELSLKEARQALIWSDAEAAQANQTVFSLEVKEANKGGLIMEWQGIQGFLPASQLSTDNYPRVQDGDKDKILFELQSLVGKFLSVIIITADQKENKMIFSEKSSQEKGEKEEKISRYEVGDVLDGEVTGAVDFGIFVKVEDGLEGLVHISELDWGLVENPRALYKVGEKVQVKVIDVKDDKISLSIKQMRENPWVTATKKYQKDQIVEGVIIKFNKHGALASIEEGVAGLVHISEFESEQKLKDTLSLGGVYKFKITLFEPQSQRMTLSYKEANNA</sequence>
<dbReference type="PROSITE" id="PS50126">
    <property type="entry name" value="S1"/>
    <property type="match status" value="4"/>
</dbReference>
<dbReference type="PANTHER" id="PTHR47559">
    <property type="entry name" value="OS03G0844900 PROTEIN"/>
    <property type="match status" value="1"/>
</dbReference>
<dbReference type="SMART" id="SM00316">
    <property type="entry name" value="S1"/>
    <property type="match status" value="4"/>
</dbReference>
<comment type="caution">
    <text evidence="2">The sequence shown here is derived from an EMBL/GenBank/DDBJ whole genome shotgun (WGS) entry which is preliminary data.</text>
</comment>
<evidence type="ECO:0000313" key="2">
    <source>
        <dbReference type="EMBL" id="PIR85903.1"/>
    </source>
</evidence>
<gene>
    <name evidence="2" type="ORF">COU14_01925</name>
</gene>
<evidence type="ECO:0000259" key="1">
    <source>
        <dbReference type="PROSITE" id="PS50126"/>
    </source>
</evidence>
<feature type="domain" description="S1 motif" evidence="1">
    <location>
        <begin position="28"/>
        <end position="95"/>
    </location>
</feature>
<dbReference type="InterPro" id="IPR052757">
    <property type="entry name" value="Ribosomal_protein_S1"/>
</dbReference>
<dbReference type="Proteomes" id="UP000229612">
    <property type="component" value="Unassembled WGS sequence"/>
</dbReference>
<keyword evidence="2" id="KW-0687">Ribonucleoprotein</keyword>
<keyword evidence="2" id="KW-0689">Ribosomal protein</keyword>